<gene>
    <name evidence="1" type="ORF">MEDL_45485</name>
</gene>
<sequence>MGRKRISKGWCCQKDRCARLSSVIPGTASFQFTTTMERNFVEIGLENHQVRCLVDSGASFSCISQHQLKTVSVSGSVTSHYSCHFTGPIRLSTSLPVDCVVNKEGEYGILSYRLLYLCNDDGTSTEAVRWCIEFSQNNHRVVVVSPDGKTCKTILSEADRIEDPWTIDIDRESEL</sequence>
<evidence type="ECO:0000313" key="2">
    <source>
        <dbReference type="Proteomes" id="UP000683360"/>
    </source>
</evidence>
<comment type="caution">
    <text evidence="1">The sequence shown here is derived from an EMBL/GenBank/DDBJ whole genome shotgun (WGS) entry which is preliminary data.</text>
</comment>
<protein>
    <submittedName>
        <fullName evidence="1">Uncharacterized protein</fullName>
    </submittedName>
</protein>
<dbReference type="PROSITE" id="PS00141">
    <property type="entry name" value="ASP_PROTEASE"/>
    <property type="match status" value="1"/>
</dbReference>
<dbReference type="GO" id="GO:0006508">
    <property type="term" value="P:proteolysis"/>
    <property type="evidence" value="ECO:0007669"/>
    <property type="project" value="InterPro"/>
</dbReference>
<proteinExistence type="predicted"/>
<dbReference type="AlphaFoldDB" id="A0A8S3TVA6"/>
<dbReference type="Proteomes" id="UP000683360">
    <property type="component" value="Unassembled WGS sequence"/>
</dbReference>
<accession>A0A8S3TVA6</accession>
<name>A0A8S3TVA6_MYTED</name>
<reference evidence="1" key="1">
    <citation type="submission" date="2021-03" db="EMBL/GenBank/DDBJ databases">
        <authorList>
            <person name="Bekaert M."/>
        </authorList>
    </citation>
    <scope>NUCLEOTIDE SEQUENCE</scope>
</reference>
<organism evidence="1 2">
    <name type="scientific">Mytilus edulis</name>
    <name type="common">Blue mussel</name>
    <dbReference type="NCBI Taxonomy" id="6550"/>
    <lineage>
        <taxon>Eukaryota</taxon>
        <taxon>Metazoa</taxon>
        <taxon>Spiralia</taxon>
        <taxon>Lophotrochozoa</taxon>
        <taxon>Mollusca</taxon>
        <taxon>Bivalvia</taxon>
        <taxon>Autobranchia</taxon>
        <taxon>Pteriomorphia</taxon>
        <taxon>Mytilida</taxon>
        <taxon>Mytiloidea</taxon>
        <taxon>Mytilidae</taxon>
        <taxon>Mytilinae</taxon>
        <taxon>Mytilus</taxon>
    </lineage>
</organism>
<dbReference type="InterPro" id="IPR001969">
    <property type="entry name" value="Aspartic_peptidase_AS"/>
</dbReference>
<dbReference type="OrthoDB" id="10056424at2759"/>
<dbReference type="GO" id="GO:0004190">
    <property type="term" value="F:aspartic-type endopeptidase activity"/>
    <property type="evidence" value="ECO:0007669"/>
    <property type="project" value="InterPro"/>
</dbReference>
<evidence type="ECO:0000313" key="1">
    <source>
        <dbReference type="EMBL" id="CAG2232745.1"/>
    </source>
</evidence>
<dbReference type="EMBL" id="CAJPWZ010002189">
    <property type="protein sequence ID" value="CAG2232745.1"/>
    <property type="molecule type" value="Genomic_DNA"/>
</dbReference>
<keyword evidence="2" id="KW-1185">Reference proteome</keyword>
<dbReference type="SUPFAM" id="SSF50630">
    <property type="entry name" value="Acid proteases"/>
    <property type="match status" value="1"/>
</dbReference>
<dbReference type="InterPro" id="IPR021109">
    <property type="entry name" value="Peptidase_aspartic_dom_sf"/>
</dbReference>